<dbReference type="RefSeq" id="WP_188462307.1">
    <property type="nucleotide sequence ID" value="NZ_BMFQ01000001.1"/>
</dbReference>
<comment type="caution">
    <text evidence="2">The sequence shown here is derived from an EMBL/GenBank/DDBJ whole genome shotgun (WGS) entry which is preliminary data.</text>
</comment>
<evidence type="ECO:0000313" key="3">
    <source>
        <dbReference type="Proteomes" id="UP000625976"/>
    </source>
</evidence>
<keyword evidence="1" id="KW-0472">Membrane</keyword>
<sequence>MAEIKIEKKKPVWPWILGFIILLGLVAYFVYENNENEDYSDDVNSEEIYNKNTDTIYKNNTYQDTQASPDSNFKVALMDYSESISDSTRIGVDSTYTKTALYYLSNVVIATATQHDLESSKAWNDLEQYASQEVGMNTSDMPERSGISKNLKSVTNNIVTVLETLQTKNFPALQAEVANLKATSNKLTSSTIDKQKTTLQTFFRKANEVLIKMNS</sequence>
<evidence type="ECO:0000256" key="1">
    <source>
        <dbReference type="SAM" id="Phobius"/>
    </source>
</evidence>
<accession>A0A917GDI1</accession>
<dbReference type="EMBL" id="BMFQ01000001">
    <property type="protein sequence ID" value="GGG39750.1"/>
    <property type="molecule type" value="Genomic_DNA"/>
</dbReference>
<feature type="transmembrane region" description="Helical" evidence="1">
    <location>
        <begin position="12"/>
        <end position="31"/>
    </location>
</feature>
<keyword evidence="3" id="KW-1185">Reference proteome</keyword>
<gene>
    <name evidence="2" type="ORF">GCM10010976_09260</name>
</gene>
<dbReference type="AlphaFoldDB" id="A0A917GDI1"/>
<protein>
    <submittedName>
        <fullName evidence="2">Uncharacterized protein</fullName>
    </submittedName>
</protein>
<reference evidence="2" key="1">
    <citation type="journal article" date="2014" name="Int. J. Syst. Evol. Microbiol.">
        <title>Complete genome sequence of Corynebacterium casei LMG S-19264T (=DSM 44701T), isolated from a smear-ripened cheese.</title>
        <authorList>
            <consortium name="US DOE Joint Genome Institute (JGI-PGF)"/>
            <person name="Walter F."/>
            <person name="Albersmeier A."/>
            <person name="Kalinowski J."/>
            <person name="Ruckert C."/>
        </authorList>
    </citation>
    <scope>NUCLEOTIDE SEQUENCE</scope>
    <source>
        <strain evidence="2">CGMCC 1.12751</strain>
    </source>
</reference>
<keyword evidence="1" id="KW-0812">Transmembrane</keyword>
<organism evidence="2 3">
    <name type="scientific">Bizionia arctica</name>
    <dbReference type="NCBI Taxonomy" id="1495645"/>
    <lineage>
        <taxon>Bacteria</taxon>
        <taxon>Pseudomonadati</taxon>
        <taxon>Bacteroidota</taxon>
        <taxon>Flavobacteriia</taxon>
        <taxon>Flavobacteriales</taxon>
        <taxon>Flavobacteriaceae</taxon>
        <taxon>Bizionia</taxon>
    </lineage>
</organism>
<name>A0A917GDI1_9FLAO</name>
<keyword evidence="1" id="KW-1133">Transmembrane helix</keyword>
<proteinExistence type="predicted"/>
<reference evidence="2" key="2">
    <citation type="submission" date="2020-09" db="EMBL/GenBank/DDBJ databases">
        <authorList>
            <person name="Sun Q."/>
            <person name="Zhou Y."/>
        </authorList>
    </citation>
    <scope>NUCLEOTIDE SEQUENCE</scope>
    <source>
        <strain evidence="2">CGMCC 1.12751</strain>
    </source>
</reference>
<dbReference type="Proteomes" id="UP000625976">
    <property type="component" value="Unassembled WGS sequence"/>
</dbReference>
<evidence type="ECO:0000313" key="2">
    <source>
        <dbReference type="EMBL" id="GGG39750.1"/>
    </source>
</evidence>